<feature type="transmembrane region" description="Helical" evidence="7">
    <location>
        <begin position="169"/>
        <end position="188"/>
    </location>
</feature>
<evidence type="ECO:0000313" key="10">
    <source>
        <dbReference type="EMBL" id="MBP1918007.1"/>
    </source>
</evidence>
<comment type="cofactor">
    <cofactor evidence="6">
        <name>Zn(2+)</name>
        <dbReference type="ChEBI" id="CHEBI:29105"/>
    </cofactor>
    <text evidence="6">Binds 1 zinc ion per subunit.</text>
</comment>
<feature type="transmembrane region" description="Helical" evidence="7">
    <location>
        <begin position="6"/>
        <end position="24"/>
    </location>
</feature>
<keyword evidence="7" id="KW-0812">Transmembrane</keyword>
<keyword evidence="7" id="KW-0472">Membrane</keyword>
<proteinExistence type="inferred from homology"/>
<dbReference type="Proteomes" id="UP001519271">
    <property type="component" value="Unassembled WGS sequence"/>
</dbReference>
<name>A0ABS4G0E9_9CLOT</name>
<keyword evidence="7" id="KW-1133">Transmembrane helix</keyword>
<evidence type="ECO:0000256" key="5">
    <source>
        <dbReference type="ARBA" id="ARBA00023049"/>
    </source>
</evidence>
<evidence type="ECO:0000256" key="1">
    <source>
        <dbReference type="ARBA" id="ARBA00022670"/>
    </source>
</evidence>
<dbReference type="Pfam" id="PF01435">
    <property type="entry name" value="Peptidase_M48"/>
    <property type="match status" value="1"/>
</dbReference>
<dbReference type="InterPro" id="IPR036259">
    <property type="entry name" value="MFS_trans_sf"/>
</dbReference>
<evidence type="ECO:0000313" key="11">
    <source>
        <dbReference type="Proteomes" id="UP001519271"/>
    </source>
</evidence>
<dbReference type="EC" id="3.4.24.84" evidence="10"/>
<protein>
    <submittedName>
        <fullName evidence="10">STE24 endopeptidase</fullName>
        <ecNumber evidence="10">3.4.24.84</ecNumber>
    </submittedName>
</protein>
<keyword evidence="4 6" id="KW-0862">Zinc</keyword>
<feature type="transmembrane region" description="Helical" evidence="7">
    <location>
        <begin position="94"/>
        <end position="117"/>
    </location>
</feature>
<reference evidence="10 11" key="1">
    <citation type="submission" date="2021-03" db="EMBL/GenBank/DDBJ databases">
        <title>Genomic Encyclopedia of Type Strains, Phase IV (KMG-IV): sequencing the most valuable type-strain genomes for metagenomic binning, comparative biology and taxonomic classification.</title>
        <authorList>
            <person name="Goeker M."/>
        </authorList>
    </citation>
    <scope>NUCLEOTIDE SEQUENCE [LARGE SCALE GENOMIC DNA]</scope>
    <source>
        <strain evidence="10 11">DSM 6139</strain>
    </source>
</reference>
<comment type="similarity">
    <text evidence="6">Belongs to the peptidase M48 family.</text>
</comment>
<dbReference type="PANTHER" id="PTHR10120">
    <property type="entry name" value="CAAX PRENYL PROTEASE 1"/>
    <property type="match status" value="1"/>
</dbReference>
<evidence type="ECO:0000259" key="9">
    <source>
        <dbReference type="Pfam" id="PF16491"/>
    </source>
</evidence>
<keyword evidence="11" id="KW-1185">Reference proteome</keyword>
<dbReference type="EMBL" id="JAGGKC010000002">
    <property type="protein sequence ID" value="MBP1918007.1"/>
    <property type="molecule type" value="Genomic_DNA"/>
</dbReference>
<gene>
    <name evidence="10" type="ORF">J2Z34_000478</name>
</gene>
<evidence type="ECO:0000256" key="2">
    <source>
        <dbReference type="ARBA" id="ARBA00022723"/>
    </source>
</evidence>
<feature type="domain" description="Peptidase M48" evidence="8">
    <location>
        <begin position="202"/>
        <end position="405"/>
    </location>
</feature>
<keyword evidence="5 6" id="KW-0482">Metalloprotease</keyword>
<keyword evidence="3 6" id="KW-0378">Hydrolase</keyword>
<dbReference type="GO" id="GO:0016787">
    <property type="term" value="F:hydrolase activity"/>
    <property type="evidence" value="ECO:0007669"/>
    <property type="project" value="UniProtKB-KW"/>
</dbReference>
<sequence>MQQITIAIILLIFLLEVTLSALNYRNRLKPIPENVSDVYDKEEYRKWLDYTMESHRLSMIARVIDTSVLIAFLLSGFFPYIANIASSVTSDLKLQTLAFFGIYMTVSYIIGIGFRVYQTFSIEERYGFNKSTVRTFILDQIKSLTLAIVIGGPLGYLLLSMYLGMGNEFILYSWLLFMALSLIINLLYTRVFIRLFNKLTPLPDGELKEKIEALARKTGYGIKGISVMDASKRSSRLNAFFSGFGRFKQIVLFDTLIGKLSADETVAVLAHEIGHAKHKDVLKNFILSALQTAVFLALLTFFLSSGDFSMAFGFSDVHLGFAIILFGILMEPLGIILGVPLSAISRKAEYKADRFSAESCGKEPMTKALKVLAKENFSNLTPHPLVVMMTYSHPPISDRIAAITTVERKDIPE</sequence>
<comment type="caution">
    <text evidence="10">The sequence shown here is derived from an EMBL/GenBank/DDBJ whole genome shotgun (WGS) entry which is preliminary data.</text>
</comment>
<dbReference type="InterPro" id="IPR001915">
    <property type="entry name" value="Peptidase_M48"/>
</dbReference>
<feature type="transmembrane region" description="Helical" evidence="7">
    <location>
        <begin position="60"/>
        <end position="82"/>
    </location>
</feature>
<evidence type="ECO:0000256" key="4">
    <source>
        <dbReference type="ARBA" id="ARBA00022833"/>
    </source>
</evidence>
<dbReference type="RefSeq" id="WP_209458247.1">
    <property type="nucleotide sequence ID" value="NZ_JAGGKC010000002.1"/>
</dbReference>
<accession>A0ABS4G0E9</accession>
<evidence type="ECO:0000259" key="8">
    <source>
        <dbReference type="Pfam" id="PF01435"/>
    </source>
</evidence>
<dbReference type="Pfam" id="PF16491">
    <property type="entry name" value="Peptidase_M48_N"/>
    <property type="match status" value="1"/>
</dbReference>
<keyword evidence="2" id="KW-0479">Metal-binding</keyword>
<dbReference type="SUPFAM" id="SSF103473">
    <property type="entry name" value="MFS general substrate transporter"/>
    <property type="match status" value="1"/>
</dbReference>
<evidence type="ECO:0000256" key="6">
    <source>
        <dbReference type="RuleBase" id="RU003983"/>
    </source>
</evidence>
<dbReference type="InterPro" id="IPR027057">
    <property type="entry name" value="CAXX_Prtase_1"/>
</dbReference>
<dbReference type="InterPro" id="IPR032456">
    <property type="entry name" value="Peptidase_M48_N"/>
</dbReference>
<evidence type="ECO:0000256" key="3">
    <source>
        <dbReference type="ARBA" id="ARBA00022801"/>
    </source>
</evidence>
<feature type="transmembrane region" description="Helical" evidence="7">
    <location>
        <begin position="285"/>
        <end position="305"/>
    </location>
</feature>
<evidence type="ECO:0000256" key="7">
    <source>
        <dbReference type="SAM" id="Phobius"/>
    </source>
</evidence>
<dbReference type="CDD" id="cd07343">
    <property type="entry name" value="M48A_Zmpste24p_like"/>
    <property type="match status" value="1"/>
</dbReference>
<feature type="transmembrane region" description="Helical" evidence="7">
    <location>
        <begin position="317"/>
        <end position="344"/>
    </location>
</feature>
<keyword evidence="1 6" id="KW-0645">Protease</keyword>
<feature type="transmembrane region" description="Helical" evidence="7">
    <location>
        <begin position="144"/>
        <end position="163"/>
    </location>
</feature>
<organism evidence="10 11">
    <name type="scientific">Youngiibacter multivorans</name>
    <dbReference type="NCBI Taxonomy" id="937251"/>
    <lineage>
        <taxon>Bacteria</taxon>
        <taxon>Bacillati</taxon>
        <taxon>Bacillota</taxon>
        <taxon>Clostridia</taxon>
        <taxon>Eubacteriales</taxon>
        <taxon>Clostridiaceae</taxon>
        <taxon>Youngiibacter</taxon>
    </lineage>
</organism>
<dbReference type="Gene3D" id="3.30.2010.10">
    <property type="entry name" value="Metalloproteases ('zincins'), catalytic domain"/>
    <property type="match status" value="1"/>
</dbReference>
<feature type="domain" description="CAAX prenyl protease 1 N-terminal" evidence="9">
    <location>
        <begin position="23"/>
        <end position="198"/>
    </location>
</feature>